<dbReference type="STRING" id="1664694.A0A0N1NXI9"/>
<reference evidence="2 3" key="1">
    <citation type="submission" date="2015-06" db="EMBL/GenBank/DDBJ databases">
        <title>Draft genome of the ant-associated black yeast Phialophora attae CBS 131958.</title>
        <authorList>
            <person name="Moreno L.F."/>
            <person name="Stielow B.J."/>
            <person name="de Hoog S."/>
            <person name="Vicente V.A."/>
            <person name="Weiss V.A."/>
            <person name="de Vries M."/>
            <person name="Cruz L.M."/>
            <person name="Souza E.M."/>
        </authorList>
    </citation>
    <scope>NUCLEOTIDE SEQUENCE [LARGE SCALE GENOMIC DNA]</scope>
    <source>
        <strain evidence="2 3">CBS 131958</strain>
    </source>
</reference>
<evidence type="ECO:0000313" key="3">
    <source>
        <dbReference type="Proteomes" id="UP000038010"/>
    </source>
</evidence>
<keyword evidence="3" id="KW-1185">Reference proteome</keyword>
<dbReference type="PROSITE" id="PS51273">
    <property type="entry name" value="GATASE_TYPE_1"/>
    <property type="match status" value="1"/>
</dbReference>
<dbReference type="InterPro" id="IPR029062">
    <property type="entry name" value="Class_I_gatase-like"/>
</dbReference>
<dbReference type="CDD" id="cd01741">
    <property type="entry name" value="GATase1_1"/>
    <property type="match status" value="1"/>
</dbReference>
<dbReference type="Gene3D" id="3.40.50.880">
    <property type="match status" value="1"/>
</dbReference>
<proteinExistence type="predicted"/>
<evidence type="ECO:0000313" key="2">
    <source>
        <dbReference type="EMBL" id="KPI38567.1"/>
    </source>
</evidence>
<keyword evidence="2" id="KW-0315">Glutamine amidotransferase</keyword>
<dbReference type="EMBL" id="LFJN01000018">
    <property type="protein sequence ID" value="KPI38567.1"/>
    <property type="molecule type" value="Genomic_DNA"/>
</dbReference>
<dbReference type="Pfam" id="PF00117">
    <property type="entry name" value="GATase"/>
    <property type="match status" value="1"/>
</dbReference>
<dbReference type="GO" id="GO:0005829">
    <property type="term" value="C:cytosol"/>
    <property type="evidence" value="ECO:0007669"/>
    <property type="project" value="TreeGrafter"/>
</dbReference>
<organism evidence="2 3">
    <name type="scientific">Cyphellophora attinorum</name>
    <dbReference type="NCBI Taxonomy" id="1664694"/>
    <lineage>
        <taxon>Eukaryota</taxon>
        <taxon>Fungi</taxon>
        <taxon>Dikarya</taxon>
        <taxon>Ascomycota</taxon>
        <taxon>Pezizomycotina</taxon>
        <taxon>Eurotiomycetes</taxon>
        <taxon>Chaetothyriomycetidae</taxon>
        <taxon>Chaetothyriales</taxon>
        <taxon>Cyphellophoraceae</taxon>
        <taxon>Cyphellophora</taxon>
    </lineage>
</organism>
<feature type="domain" description="Glutamine amidotransferase" evidence="1">
    <location>
        <begin position="69"/>
        <end position="208"/>
    </location>
</feature>
<dbReference type="InterPro" id="IPR044992">
    <property type="entry name" value="ChyE-like"/>
</dbReference>
<dbReference type="VEuPathDB" id="FungiDB:AB675_4304"/>
<dbReference type="GeneID" id="28736316"/>
<dbReference type="InterPro" id="IPR017926">
    <property type="entry name" value="GATASE"/>
</dbReference>
<dbReference type="RefSeq" id="XP_017998530.1">
    <property type="nucleotide sequence ID" value="XM_018144436.1"/>
</dbReference>
<dbReference type="GO" id="GO:0005634">
    <property type="term" value="C:nucleus"/>
    <property type="evidence" value="ECO:0007669"/>
    <property type="project" value="TreeGrafter"/>
</dbReference>
<dbReference type="PANTHER" id="PTHR42695">
    <property type="entry name" value="GLUTAMINE AMIDOTRANSFERASE YLR126C-RELATED"/>
    <property type="match status" value="1"/>
</dbReference>
<accession>A0A0N1NXI9</accession>
<keyword evidence="2" id="KW-0808">Transferase</keyword>
<comment type="caution">
    <text evidence="2">The sequence shown here is derived from an EMBL/GenBank/DDBJ whole genome shotgun (WGS) entry which is preliminary data.</text>
</comment>
<dbReference type="SUPFAM" id="SSF52317">
    <property type="entry name" value="Class I glutamine amidotransferase-like"/>
    <property type="match status" value="1"/>
</dbReference>
<dbReference type="OrthoDB" id="92161at2759"/>
<protein>
    <submittedName>
        <fullName evidence="2">Putative glutamine amidotransferase-like protein C13C5.04</fullName>
    </submittedName>
</protein>
<evidence type="ECO:0000259" key="1">
    <source>
        <dbReference type="Pfam" id="PF00117"/>
    </source>
</evidence>
<name>A0A0N1NXI9_9EURO</name>
<dbReference type="GO" id="GO:0016740">
    <property type="term" value="F:transferase activity"/>
    <property type="evidence" value="ECO:0007669"/>
    <property type="project" value="UniProtKB-KW"/>
</dbReference>
<dbReference type="AlphaFoldDB" id="A0A0N1NXI9"/>
<sequence length="253" mass="27875">MPKPPLRIAILECDTPLPKTKEIYGGYGGVFENLLKRGAQALDDPSLNPEAGFQVTKYQVVDDPSNYPSLDDIDAILITGSKHDSFADNPWTNTLVAFVEKVLADGRVRTIGVCYGHQIVARALGMKVGRNDDGWEAAVTNVELSAKGKELFGKDTLAIHQMHRDIAYTYPKSVQLLGSSPVCSVQGMYEPRRLITVQGHPEFNHEIMTEILDTRHSTGIFNDEAYDKYIKSAGLPHDGVAVAAAFLRFLLED</sequence>
<gene>
    <name evidence="2" type="ORF">AB675_4304</name>
</gene>
<dbReference type="PANTHER" id="PTHR42695:SF5">
    <property type="entry name" value="GLUTAMINE AMIDOTRANSFERASE YLR126C-RELATED"/>
    <property type="match status" value="1"/>
</dbReference>
<dbReference type="Proteomes" id="UP000038010">
    <property type="component" value="Unassembled WGS sequence"/>
</dbReference>